<sequence length="53" mass="5250">MLASWLSAGLLVIGGLLGCLGAYMQYNPLLAVAGVGLLAGAVISGATEWSSGR</sequence>
<dbReference type="EMBL" id="CABEEZ010000117">
    <property type="protein sequence ID" value="VTR47554.1"/>
    <property type="molecule type" value="Genomic_DNA"/>
</dbReference>
<accession>A0A0F7HEQ6</accession>
<name>A0A0F7HEQ6_SERFO</name>
<keyword evidence="1" id="KW-0472">Membrane</keyword>
<gene>
    <name evidence="3" type="ORF">NCTC12965_05532</name>
    <name evidence="2" type="ORF">NCTC13193_02413</name>
</gene>
<dbReference type="GeneID" id="30322287"/>
<protein>
    <submittedName>
        <fullName evidence="2">Uncharacterized protein</fullName>
    </submittedName>
</protein>
<dbReference type="AlphaFoldDB" id="A0A0F7HEQ6"/>
<proteinExistence type="predicted"/>
<evidence type="ECO:0000313" key="2">
    <source>
        <dbReference type="EMBL" id="VEI68714.1"/>
    </source>
</evidence>
<keyword evidence="1" id="KW-1133">Transmembrane helix</keyword>
<evidence type="ECO:0000313" key="4">
    <source>
        <dbReference type="Proteomes" id="UP000270487"/>
    </source>
</evidence>
<dbReference type="KEGG" id="sfw:WN53_19120"/>
<reference evidence="2 4" key="1">
    <citation type="submission" date="2018-12" db="EMBL/GenBank/DDBJ databases">
        <authorList>
            <consortium name="Pathogen Informatics"/>
        </authorList>
    </citation>
    <scope>NUCLEOTIDE SEQUENCE [LARGE SCALE GENOMIC DNA]</scope>
    <source>
        <strain evidence="3">NCTC12965</strain>
        <strain evidence="2 4">NCTC13193</strain>
    </source>
</reference>
<dbReference type="EMBL" id="LR134492">
    <property type="protein sequence ID" value="VEI68714.1"/>
    <property type="molecule type" value="Genomic_DNA"/>
</dbReference>
<evidence type="ECO:0000256" key="1">
    <source>
        <dbReference type="SAM" id="Phobius"/>
    </source>
</evidence>
<evidence type="ECO:0000313" key="3">
    <source>
        <dbReference type="EMBL" id="VTR47554.1"/>
    </source>
</evidence>
<dbReference type="Proteomes" id="UP000270487">
    <property type="component" value="Chromosome"/>
</dbReference>
<keyword evidence="1" id="KW-0812">Transmembrane</keyword>
<organism evidence="2 4">
    <name type="scientific">Serratia fonticola</name>
    <dbReference type="NCBI Taxonomy" id="47917"/>
    <lineage>
        <taxon>Bacteria</taxon>
        <taxon>Pseudomonadati</taxon>
        <taxon>Pseudomonadota</taxon>
        <taxon>Gammaproteobacteria</taxon>
        <taxon>Enterobacterales</taxon>
        <taxon>Yersiniaceae</taxon>
        <taxon>Serratia</taxon>
    </lineage>
</organism>
<feature type="transmembrane region" description="Helical" evidence="1">
    <location>
        <begin position="28"/>
        <end position="47"/>
    </location>
</feature>
<dbReference type="RefSeq" id="WP_024486562.1">
    <property type="nucleotide sequence ID" value="NZ_CAMFLQ010000027.1"/>
</dbReference>